<keyword evidence="3" id="KW-1185">Reference proteome</keyword>
<dbReference type="HOGENOM" id="CLU_199743_0_0_7"/>
<dbReference type="NCBIfam" id="TIGR01764">
    <property type="entry name" value="excise"/>
    <property type="match status" value="1"/>
</dbReference>
<gene>
    <name evidence="2" type="ordered locus">MYSTI_03244</name>
</gene>
<dbReference type="Proteomes" id="UP000011131">
    <property type="component" value="Chromosome"/>
</dbReference>
<accession>L7U6Q7</accession>
<sequence length="75" mass="8095">MTETTPQSQEDTPSFLTVDEAAALLRVNRKTLYEAIRLGQVPGVVRIGRTLRILRAVLVGSPVGQGGPALKEKHS</sequence>
<dbReference type="EMBL" id="CP004025">
    <property type="protein sequence ID" value="AGC44556.1"/>
    <property type="molecule type" value="Genomic_DNA"/>
</dbReference>
<evidence type="ECO:0000259" key="1">
    <source>
        <dbReference type="Pfam" id="PF12728"/>
    </source>
</evidence>
<proteinExistence type="predicted"/>
<dbReference type="InterPro" id="IPR010093">
    <property type="entry name" value="SinI_DNA-bd"/>
</dbReference>
<dbReference type="eggNOG" id="COG3311">
    <property type="taxonomic scope" value="Bacteria"/>
</dbReference>
<dbReference type="KEGG" id="msd:MYSTI_03244"/>
<dbReference type="RefSeq" id="WP_015348817.1">
    <property type="nucleotide sequence ID" value="NC_020126.1"/>
</dbReference>
<dbReference type="AlphaFoldDB" id="L7U6Q7"/>
<dbReference type="OrthoDB" id="5383182at2"/>
<dbReference type="InterPro" id="IPR041657">
    <property type="entry name" value="HTH_17"/>
</dbReference>
<evidence type="ECO:0000313" key="3">
    <source>
        <dbReference type="Proteomes" id="UP000011131"/>
    </source>
</evidence>
<dbReference type="STRING" id="1278073.MYSTI_03244"/>
<dbReference type="Pfam" id="PF12728">
    <property type="entry name" value="HTH_17"/>
    <property type="match status" value="1"/>
</dbReference>
<feature type="domain" description="Helix-turn-helix" evidence="1">
    <location>
        <begin position="15"/>
        <end position="57"/>
    </location>
</feature>
<organism evidence="2 3">
    <name type="scientific">Myxococcus stipitatus (strain DSM 14675 / JCM 12634 / Mx s8)</name>
    <dbReference type="NCBI Taxonomy" id="1278073"/>
    <lineage>
        <taxon>Bacteria</taxon>
        <taxon>Pseudomonadati</taxon>
        <taxon>Myxococcota</taxon>
        <taxon>Myxococcia</taxon>
        <taxon>Myxococcales</taxon>
        <taxon>Cystobacterineae</taxon>
        <taxon>Myxococcaceae</taxon>
        <taxon>Myxococcus</taxon>
    </lineage>
</organism>
<reference evidence="2 3" key="1">
    <citation type="journal article" date="2013" name="Genome Announc.">
        <title>Complete genome sequence of Myxococcus stipitatus strain DSM 14675, a fruiting myxobacterium.</title>
        <authorList>
            <person name="Huntley S."/>
            <person name="Kneip S."/>
            <person name="Treuner-Lange A."/>
            <person name="Sogaard-Andersen L."/>
        </authorList>
    </citation>
    <scope>NUCLEOTIDE SEQUENCE [LARGE SCALE GENOMIC DNA]</scope>
    <source>
        <strain evidence="3">DSM 14675 / JCM 12634 / Mx s8</strain>
    </source>
</reference>
<name>L7U6Q7_MYXSD</name>
<evidence type="ECO:0000313" key="2">
    <source>
        <dbReference type="EMBL" id="AGC44556.1"/>
    </source>
</evidence>
<dbReference type="GO" id="GO:0003677">
    <property type="term" value="F:DNA binding"/>
    <property type="evidence" value="ECO:0007669"/>
    <property type="project" value="InterPro"/>
</dbReference>
<protein>
    <recommendedName>
        <fullName evidence="1">Helix-turn-helix domain-containing protein</fullName>
    </recommendedName>
</protein>